<reference evidence="2" key="1">
    <citation type="journal article" date="2015" name="Microbiology">
        <title>Similarities in murine infection and immune response to Borrelia bissettii and Borrelia burgdorferi sensu stricto.</title>
        <authorList>
            <person name="Leydet B.F.Jr."/>
            <person name="Liang F.T."/>
        </authorList>
    </citation>
    <scope>NUCLEOTIDE SEQUENCE [LARGE SCALE GENOMIC DNA]</scope>
    <source>
        <strain evidence="2">CO275</strain>
    </source>
</reference>
<organism evidence="2">
    <name type="scientific">Borrelia bissettiae</name>
    <name type="common">Borreliella bissettiae</name>
    <dbReference type="NCBI Taxonomy" id="64897"/>
    <lineage>
        <taxon>Bacteria</taxon>
        <taxon>Pseudomonadati</taxon>
        <taxon>Spirochaetota</taxon>
        <taxon>Spirochaetia</taxon>
        <taxon>Spirochaetales</taxon>
        <taxon>Borreliaceae</taxon>
        <taxon>Borreliella</taxon>
    </lineage>
</organism>
<sequence>MEGKIPATTSKSAHGKPPNFFPTRNTKLIAVTPGITFDVASILLKSSSDIIFLFFTNIFLSSDIIINPPPIVSVVVLKTSKNKSKISYIFFVSFYTFVLSNLLKTFEY</sequence>
<reference evidence="2" key="2">
    <citation type="submission" date="2015-07" db="EMBL/GenBank/DDBJ databases">
        <authorList>
            <person name="Noorani M."/>
        </authorList>
    </citation>
    <scope>NUCLEOTIDE SEQUENCE</scope>
    <source>
        <strain evidence="2">CO275</strain>
    </source>
</reference>
<proteinExistence type="predicted"/>
<keyword evidence="1" id="KW-0812">Transmembrane</keyword>
<dbReference type="EMBL" id="JNBW01000192">
    <property type="protein sequence ID" value="OJH15239.1"/>
    <property type="molecule type" value="Genomic_DNA"/>
</dbReference>
<accession>A0A1L8ZBV0</accession>
<keyword evidence="1" id="KW-0472">Membrane</keyword>
<evidence type="ECO:0000313" key="2">
    <source>
        <dbReference type="EMBL" id="OJH15239.1"/>
    </source>
</evidence>
<name>A0A1L8ZBV0_BORBI</name>
<comment type="caution">
    <text evidence="2">The sequence shown here is derived from an EMBL/GenBank/DDBJ whole genome shotgun (WGS) entry which is preliminary data.</text>
</comment>
<dbReference type="AlphaFoldDB" id="A0A1L8ZBV0"/>
<keyword evidence="1" id="KW-1133">Transmembrane helix</keyword>
<feature type="transmembrane region" description="Helical" evidence="1">
    <location>
        <begin position="86"/>
        <end position="103"/>
    </location>
</feature>
<evidence type="ECO:0000256" key="1">
    <source>
        <dbReference type="SAM" id="Phobius"/>
    </source>
</evidence>
<gene>
    <name evidence="2" type="ORF">ER70_03770</name>
</gene>
<protein>
    <submittedName>
        <fullName evidence="2">Uncharacterized protein</fullName>
    </submittedName>
</protein>